<dbReference type="Pfam" id="PF10795">
    <property type="entry name" value="DUF2607"/>
    <property type="match status" value="1"/>
</dbReference>
<organism evidence="1 4">
    <name type="scientific">Vibrio fortis</name>
    <dbReference type="NCBI Taxonomy" id="212667"/>
    <lineage>
        <taxon>Bacteria</taxon>
        <taxon>Pseudomonadati</taxon>
        <taxon>Pseudomonadota</taxon>
        <taxon>Gammaproteobacteria</taxon>
        <taxon>Vibrionales</taxon>
        <taxon>Vibrionaceae</taxon>
        <taxon>Vibrio</taxon>
    </lineage>
</organism>
<evidence type="ECO:0000313" key="3">
    <source>
        <dbReference type="Proteomes" id="UP000326687"/>
    </source>
</evidence>
<accession>A0A5N3R8A7</accession>
<evidence type="ECO:0000313" key="1">
    <source>
        <dbReference type="EMBL" id="KAB0290717.1"/>
    </source>
</evidence>
<reference evidence="1 4" key="2">
    <citation type="submission" date="2019-09" db="EMBL/GenBank/DDBJ databases">
        <title>Whole genome sequence of Vibrio fortis.</title>
        <authorList>
            <person name="Das S.K."/>
        </authorList>
    </citation>
    <scope>NUCLEOTIDE SEQUENCE [LARGE SCALE GENOMIC DNA]</scope>
    <source>
        <strain evidence="1 4">AN60</strain>
    </source>
</reference>
<dbReference type="EMBL" id="VWSE01000003">
    <property type="protein sequence ID" value="KAB0290717.1"/>
    <property type="molecule type" value="Genomic_DNA"/>
</dbReference>
<proteinExistence type="predicted"/>
<dbReference type="AlphaFoldDB" id="A0A5N3R8A7"/>
<dbReference type="EMBL" id="VXDD01000001">
    <property type="protein sequence ID" value="KAB0302637.1"/>
    <property type="molecule type" value="Genomic_DNA"/>
</dbReference>
<dbReference type="InterPro" id="IPR019731">
    <property type="entry name" value="DUF2607"/>
</dbReference>
<protein>
    <submittedName>
        <fullName evidence="1">DUF2607 family protein</fullName>
    </submittedName>
</protein>
<reference evidence="2 3" key="1">
    <citation type="submission" date="2019-09" db="EMBL/GenBank/DDBJ databases">
        <title>Vibrio Fortis S7-72.</title>
        <authorList>
            <person name="Das S.K."/>
        </authorList>
    </citation>
    <scope>NUCLEOTIDE SEQUENCE [LARGE SCALE GENOMIC DNA]</scope>
    <source>
        <strain evidence="2 3">S7-72</strain>
    </source>
</reference>
<comment type="caution">
    <text evidence="1">The sequence shown here is derived from an EMBL/GenBank/DDBJ whole genome shotgun (WGS) entry which is preliminary data.</text>
</comment>
<name>A0A5N3R8A7_9VIBR</name>
<evidence type="ECO:0000313" key="2">
    <source>
        <dbReference type="EMBL" id="KAB0302637.1"/>
    </source>
</evidence>
<gene>
    <name evidence="1" type="ORF">F2P58_07565</name>
    <name evidence="2" type="ORF">F2Z80_00990</name>
</gene>
<dbReference type="Proteomes" id="UP000326687">
    <property type="component" value="Unassembled WGS sequence"/>
</dbReference>
<dbReference type="Proteomes" id="UP000326789">
    <property type="component" value="Unassembled WGS sequence"/>
</dbReference>
<evidence type="ECO:0000313" key="4">
    <source>
        <dbReference type="Proteomes" id="UP000326789"/>
    </source>
</evidence>
<sequence length="97" mass="11202">MIWRAHSLTIRRSVLCMLGLMIMLSWSVAHHIVDADPEHHAHHQCELFSASQLGFAHDLPQLPELNIDFIVLSNEPARKLQRLYFAYLARSPPMKMT</sequence>